<dbReference type="InterPro" id="IPR011989">
    <property type="entry name" value="ARM-like"/>
</dbReference>
<keyword evidence="7" id="KW-1185">Reference proteome</keyword>
<dbReference type="PANTHER" id="PTHR17695">
    <property type="entry name" value="SMALL SUBUNIT PROCESSOME COMPONENT 20 HOMOLOG"/>
    <property type="match status" value="1"/>
</dbReference>
<organism evidence="6 7">
    <name type="scientific">Ophiobolus disseminans</name>
    <dbReference type="NCBI Taxonomy" id="1469910"/>
    <lineage>
        <taxon>Eukaryota</taxon>
        <taxon>Fungi</taxon>
        <taxon>Dikarya</taxon>
        <taxon>Ascomycota</taxon>
        <taxon>Pezizomycotina</taxon>
        <taxon>Dothideomycetes</taxon>
        <taxon>Pleosporomycetidae</taxon>
        <taxon>Pleosporales</taxon>
        <taxon>Pleosporineae</taxon>
        <taxon>Phaeosphaeriaceae</taxon>
        <taxon>Ophiobolus</taxon>
    </lineage>
</organism>
<feature type="region of interest" description="Disordered" evidence="2">
    <location>
        <begin position="2433"/>
        <end position="2460"/>
    </location>
</feature>
<dbReference type="InterPro" id="IPR052575">
    <property type="entry name" value="SSU_processome_comp_20"/>
</dbReference>
<dbReference type="Pfam" id="PF07539">
    <property type="entry name" value="UTP20_N"/>
    <property type="match status" value="1"/>
</dbReference>
<accession>A0A6A6ZES4</accession>
<name>A0A6A6ZES4_9PLEO</name>
<feature type="compositionally biased region" description="Low complexity" evidence="2">
    <location>
        <begin position="2443"/>
        <end position="2454"/>
    </location>
</feature>
<sequence>MAAMSRGPQPKPASKLRAPKRAAKRVKGGTESTRNHTFKGFSQRIAQLKIEPVRRGRSTILDDAELESTFSYFRDAFIEWRELNLSEGFSTFARRVASLCDSLPQVLHHSDRIMELLVEYIEKGDRYAEEPLLSLIAHLAHDLGERFEKHFEKAVTVVSRLASTHADVEVIEWSFACLAWLFKYLSRLLVPDLRPVFDLMSPLLGKERQKAFVSKFAAESLSFLIRKAGAGYHRDKAPLRLIVSHISQQVEDAQESTKNQEFQQGLMYLLADSLKGIHRGFHSSAAAILQELLAEDYRDERTVARTRPLEPILVGVLTAIIHHSDAENFDPLLAIILGQIESSIANPDHLGLSARLLYVACGVRQGDRVSDWKPVLHCLDLLVKSREEWPETEAWDILSAASVVYQYCSLDAAIPYEKLLESLAQGTWEMHFLPFCNLFASLGAERFKTLLLPYFKRFIVQKSHEHGPELCVVLPQLYQSGTISKGTLQPSERWQTLLSERIRQLTRIERTDPGLDSLTYLCNALLDSTLVLGTSEEQTKILWQDLGKLLKQAVKIDDAELLTSVDFFALGAGFHFFVEQSSDSKSILDLWPDLCRISSICGHSVSFWRAFLAFGKRESTRLSLEGPHTEPLKQALIDCLGSPSHELRLTALSILQILVTTSDELRNIISVAILIEQTPLTLEHQRSIAMRIGQLAKLYSAVCSDQWIGEAIPTFCFGLLHVRLASAWDETCLALKAMCDTKEGENHVTRIAFNWLGAPEDQDVNSVDEDPVTRSRPYVTEFECINVVQVHELVNDAQELSENVEGRLEAMFKEKHDITPFINSFSRTQALRLLNALPHVAEKRSRLLVPILLDWALDRRLPGSESDDTNLQEAHVDIKDRWSRKDQKAMLSLFAKFTNPTVLSRSDEVRDALLALLANGDLEIQKAALLSLLTWKDPAISPHKENLLNLLDDARFRDELPMFLSEGEVQDKDIERILPIVLRLLYGKVIAGKRGLESKRKAVFIGLKTRFGDGAITQFLDIAFGPLRGISVLGSDALDEDLLQKDLIDNRKQIGMLNMLDDLLSTFQTTFNPFTATVVDPVLYCLIKASRDLTGSAAAHDREVDVTEGRTMKISLLRTVRQRALTILARLFESCPEHDWRRYSAAIVKELVEPRLENFPIETAQSVSGLLRLFAAWSKSPLTATFLVEHNSMVLNKIIDCLEVSSAKDEVRKFVLDDILGNIVLLLSNDDSNTTEDKLLVNRIQIAIIQPYSNAIISKVGALLRQSPSKEVLESGVQTIASLAPHIIGSTESRSMIEIATFLLRQPSKRVNPRTKSGLLKILHEFIQRHDSDDVGELFDSVFDAICPLFAFVQDRPARSLLCDIVHDLSQTRDDLAATARLCQDLNSFAKSRLDEPDFERRARAFTLITETGFQSYTLTQWKPLVYNMLYFIKDDDELSIRTNASYTLRRFIEVSEGDEFKLFISLAIIPGIQHGMREPSELVRAEFLTVLEQLVKLHSGWPPVADMHILLSEDEEASFFSNALHIQGHRRLRALRRLAPNAPYIKSHNIYHILLPLLEHFVFNKANDESSDSLSGEAIKTLTALVEWLEWPQLRSLLKRYIGYLSSKEDMQKPIIKLIVGLMDGLNRAGRAKGYITTASAAARTDEDEATGGTDAMDVDKPVSSLTKTLPQQEKLTNDLINHFLPDLTEYLHKKDDATVSLRVPVAIAITKVLLVLPPREIEARLPAVLLDICYILKSRAQESRDMSRNTLTEIATFMGPSYLGFILKALRAALQRGYQLHVLSFSMHHILVKLGDQLKPGDLDYCLADIVDIIMDDTFGVTGQEKDAEEYISKMKEVKSSKSFDSMDIVARSATPAYLIKLVIPIRSLLLEKLNARMVQKIDELLRRIGMGVLQNPTVNNRDILVFCYELIQEVYKTSATTDTKSKIDPKNKRYLINMRGAAKSGARLSTSSYVYKLTRFSLDILRTVLRKHTELQTPKNLAGFLPVIGDAMVQGQEEVQVSAIRLLTTFIKVTMPDLDTNCPVYINEAIRAIKGAPSSNTELAQASLKLVSAVLRDRPNVEIKERDVGHLIKRLVPDLDEPDRQGVSFGFLKAVMNRRFEIPEIYEAMDKVAEMMITNQTKSARDVARSHYFQFLTSYTQSEKRFKKQMEFLLKNLRYDHVEGRQSVMEALDLLITKALPKFPEKTQYEYHGMIFLPLINTVANDDSSKCRELASLLVKKLFQHASIRRVQSFLTDMKAWLDQDENAGLKRLGIQCWGFYFETEGEDDEEPKELSTILERLDSIIDESLVHRDEDDWELLYYSLTLLTKVCKKYSSVMFTASKESLWTAIHACTSYPHAWVKLKAAEMTGMEFAHLGIANKDTGLEALPLEGSGGLQLAEQSMIQLTNAFLKNLLNPEITEQLCTQSVKNILFLARCFAANGAKWHWQRSDGDEEEDAVAGANGTTNGDAAADEEEFGGFSPPPETAPKTNTTTPPTAIHRLLIRLSGLVRRDNRSMLAKSLVIHLLDTVYTNPKFPLEPLKSSLPHVLTTLNTLVDPATTIPRAHTNPTSLNEPNEQYKALIDKAREIMSGLQKRMGTQEYLGVMGEVQRLIRERREERRRKRKVEAIVDPERAEKEKRRRHDVKRVKRKEKGVEGRSMRRGW</sequence>
<feature type="compositionally biased region" description="Basic residues" evidence="2">
    <location>
        <begin position="2623"/>
        <end position="2636"/>
    </location>
</feature>
<feature type="domain" description="U3 small nucleolar RNA-associated protein 20" evidence="4">
    <location>
        <begin position="1696"/>
        <end position="1914"/>
    </location>
</feature>
<dbReference type="Pfam" id="PF20416">
    <property type="entry name" value="UTP20"/>
    <property type="match status" value="1"/>
</dbReference>
<reference evidence="6" key="1">
    <citation type="journal article" date="2020" name="Stud. Mycol.">
        <title>101 Dothideomycetes genomes: a test case for predicting lifestyles and emergence of pathogens.</title>
        <authorList>
            <person name="Haridas S."/>
            <person name="Albert R."/>
            <person name="Binder M."/>
            <person name="Bloem J."/>
            <person name="Labutti K."/>
            <person name="Salamov A."/>
            <person name="Andreopoulos B."/>
            <person name="Baker S."/>
            <person name="Barry K."/>
            <person name="Bills G."/>
            <person name="Bluhm B."/>
            <person name="Cannon C."/>
            <person name="Castanera R."/>
            <person name="Culley D."/>
            <person name="Daum C."/>
            <person name="Ezra D."/>
            <person name="Gonzalez J."/>
            <person name="Henrissat B."/>
            <person name="Kuo A."/>
            <person name="Liang C."/>
            <person name="Lipzen A."/>
            <person name="Lutzoni F."/>
            <person name="Magnuson J."/>
            <person name="Mondo S."/>
            <person name="Nolan M."/>
            <person name="Ohm R."/>
            <person name="Pangilinan J."/>
            <person name="Park H.-J."/>
            <person name="Ramirez L."/>
            <person name="Alfaro M."/>
            <person name="Sun H."/>
            <person name="Tritt A."/>
            <person name="Yoshinaga Y."/>
            <person name="Zwiers L.-H."/>
            <person name="Turgeon B."/>
            <person name="Goodwin S."/>
            <person name="Spatafora J."/>
            <person name="Crous P."/>
            <person name="Grigoriev I."/>
        </authorList>
    </citation>
    <scope>NUCLEOTIDE SEQUENCE</scope>
    <source>
        <strain evidence="6">CBS 113818</strain>
    </source>
</reference>
<evidence type="ECO:0000259" key="5">
    <source>
        <dbReference type="Pfam" id="PF23099"/>
    </source>
</evidence>
<feature type="domain" description="U3 small nucleolar RNA-associated protein 20 C-terminal" evidence="5">
    <location>
        <begin position="2562"/>
        <end position="2637"/>
    </location>
</feature>
<dbReference type="GO" id="GO:0030686">
    <property type="term" value="C:90S preribosome"/>
    <property type="evidence" value="ECO:0007669"/>
    <property type="project" value="TreeGrafter"/>
</dbReference>
<feature type="compositionally biased region" description="Basic and acidic residues" evidence="2">
    <location>
        <begin position="2637"/>
        <end position="2648"/>
    </location>
</feature>
<dbReference type="SUPFAM" id="SSF48371">
    <property type="entry name" value="ARM repeat"/>
    <property type="match status" value="2"/>
</dbReference>
<keyword evidence="1" id="KW-0175">Coiled coil</keyword>
<evidence type="ECO:0000256" key="2">
    <source>
        <dbReference type="SAM" id="MobiDB-lite"/>
    </source>
</evidence>
<evidence type="ECO:0000259" key="4">
    <source>
        <dbReference type="Pfam" id="PF20416"/>
    </source>
</evidence>
<dbReference type="InterPro" id="IPR011430">
    <property type="entry name" value="UTP20_N"/>
</dbReference>
<dbReference type="Proteomes" id="UP000799424">
    <property type="component" value="Unassembled WGS sequence"/>
</dbReference>
<dbReference type="InterPro" id="IPR057525">
    <property type="entry name" value="UTP20_C"/>
</dbReference>
<dbReference type="InterPro" id="IPR016024">
    <property type="entry name" value="ARM-type_fold"/>
</dbReference>
<evidence type="ECO:0000313" key="6">
    <source>
        <dbReference type="EMBL" id="KAF2819632.1"/>
    </source>
</evidence>
<dbReference type="FunFam" id="1.25.10.10:FF:001489">
    <property type="entry name" value="AEL006Wp"/>
    <property type="match status" value="1"/>
</dbReference>
<feature type="region of interest" description="Disordered" evidence="2">
    <location>
        <begin position="1"/>
        <end position="35"/>
    </location>
</feature>
<feature type="domain" description="U3 small nucleolar RNA-associated protein 20 N-terminal" evidence="3">
    <location>
        <begin position="881"/>
        <end position="1480"/>
    </location>
</feature>
<dbReference type="Gene3D" id="1.25.10.10">
    <property type="entry name" value="Leucine-rich Repeat Variant"/>
    <property type="match status" value="3"/>
</dbReference>
<dbReference type="PANTHER" id="PTHR17695:SF11">
    <property type="entry name" value="SMALL SUBUNIT PROCESSOME COMPONENT 20 HOMOLOG"/>
    <property type="match status" value="1"/>
</dbReference>
<dbReference type="Pfam" id="PF23099">
    <property type="entry name" value="UTP20_C"/>
    <property type="match status" value="1"/>
</dbReference>
<protein>
    <submittedName>
        <fullName evidence="6">Uncharacterized protein</fullName>
    </submittedName>
</protein>
<gene>
    <name evidence="6" type="ORF">CC86DRAFT_362587</name>
</gene>
<feature type="compositionally biased region" description="Basic residues" evidence="2">
    <location>
        <begin position="17"/>
        <end position="27"/>
    </location>
</feature>
<evidence type="ECO:0000313" key="7">
    <source>
        <dbReference type="Proteomes" id="UP000799424"/>
    </source>
</evidence>
<dbReference type="OrthoDB" id="360653at2759"/>
<evidence type="ECO:0000259" key="3">
    <source>
        <dbReference type="Pfam" id="PF07539"/>
    </source>
</evidence>
<proteinExistence type="predicted"/>
<dbReference type="InterPro" id="IPR046523">
    <property type="entry name" value="UTP20_dom"/>
</dbReference>
<feature type="region of interest" description="Disordered" evidence="2">
    <location>
        <begin position="2614"/>
        <end position="2648"/>
    </location>
</feature>
<dbReference type="GO" id="GO:0032040">
    <property type="term" value="C:small-subunit processome"/>
    <property type="evidence" value="ECO:0007669"/>
    <property type="project" value="TreeGrafter"/>
</dbReference>
<dbReference type="EMBL" id="MU006244">
    <property type="protein sequence ID" value="KAF2819632.1"/>
    <property type="molecule type" value="Genomic_DNA"/>
</dbReference>
<evidence type="ECO:0000256" key="1">
    <source>
        <dbReference type="SAM" id="Coils"/>
    </source>
</evidence>
<feature type="coiled-coil region" evidence="1">
    <location>
        <begin position="2560"/>
        <end position="2613"/>
    </location>
</feature>